<protein>
    <submittedName>
        <fullName evidence="3">Unannotated protein</fullName>
    </submittedName>
</protein>
<dbReference type="InterPro" id="IPR023696">
    <property type="entry name" value="Ureohydrolase_dom_sf"/>
</dbReference>
<dbReference type="GO" id="GO:0040029">
    <property type="term" value="P:epigenetic regulation of gene expression"/>
    <property type="evidence" value="ECO:0007669"/>
    <property type="project" value="TreeGrafter"/>
</dbReference>
<dbReference type="EMBL" id="CAEZYR010000026">
    <property type="protein sequence ID" value="CAB4737851.1"/>
    <property type="molecule type" value="Genomic_DNA"/>
</dbReference>
<sequence>MTLLYVTHEDCLVHDPGSGHPERPQRLLAARAGLDDSGIGALVLAAEPVSPGAIAAVHGIEVSRRLALLDAQGGGLIDPDTVMSIGSQRAAQLAAGSALVAMREIDAGHATRAFCAVRPPGHHATPLRSMGFCLLNSIAIAAATLRDRGERVAIVDLDAHHGNGTQDAFYDDPSVLFASVHQWPFYPGTGAIDEIGTGDARGTTINVPLPAGSTGDVYLDAIDRVVGPALARFAPTWVLLSMGYDAHRDDPLTAMGLTSGDYALLVAALLDVIPEAKVIALLEGGYDLDAVRRGVHATLTAFAGSAELPERPSSGSRRRDMVDAVVQMHRGVLG</sequence>
<evidence type="ECO:0000313" key="2">
    <source>
        <dbReference type="EMBL" id="CAB4737851.1"/>
    </source>
</evidence>
<dbReference type="PANTHER" id="PTHR10625">
    <property type="entry name" value="HISTONE DEACETYLASE HDAC1-RELATED"/>
    <property type="match status" value="1"/>
</dbReference>
<proteinExistence type="predicted"/>
<evidence type="ECO:0000313" key="4">
    <source>
        <dbReference type="EMBL" id="CAB4916123.1"/>
    </source>
</evidence>
<dbReference type="PRINTS" id="PR01270">
    <property type="entry name" value="HDASUPER"/>
</dbReference>
<dbReference type="InterPro" id="IPR000286">
    <property type="entry name" value="HDACs"/>
</dbReference>
<evidence type="ECO:0000313" key="3">
    <source>
        <dbReference type="EMBL" id="CAB4836050.1"/>
    </source>
</evidence>
<dbReference type="InterPro" id="IPR037138">
    <property type="entry name" value="His_deacetylse_dom_sf"/>
</dbReference>
<name>A0A6J7ATL9_9ZZZZ</name>
<dbReference type="InterPro" id="IPR023801">
    <property type="entry name" value="His_deacetylse_dom"/>
</dbReference>
<dbReference type="EMBL" id="CAFABA010000156">
    <property type="protein sequence ID" value="CAB4836050.1"/>
    <property type="molecule type" value="Genomic_DNA"/>
</dbReference>
<dbReference type="AlphaFoldDB" id="A0A6J7ATL9"/>
<dbReference type="Pfam" id="PF00850">
    <property type="entry name" value="Hist_deacetyl"/>
    <property type="match status" value="1"/>
</dbReference>
<dbReference type="SUPFAM" id="SSF52768">
    <property type="entry name" value="Arginase/deacetylase"/>
    <property type="match status" value="1"/>
</dbReference>
<dbReference type="PANTHER" id="PTHR10625:SF10">
    <property type="entry name" value="HISTONE DEACETYLASE HDAC1"/>
    <property type="match status" value="1"/>
</dbReference>
<dbReference type="Gene3D" id="3.40.800.20">
    <property type="entry name" value="Histone deacetylase domain"/>
    <property type="match status" value="1"/>
</dbReference>
<reference evidence="3" key="1">
    <citation type="submission" date="2020-05" db="EMBL/GenBank/DDBJ databases">
        <authorList>
            <person name="Chiriac C."/>
            <person name="Salcher M."/>
            <person name="Ghai R."/>
            <person name="Kavagutti S V."/>
        </authorList>
    </citation>
    <scope>NUCLEOTIDE SEQUENCE</scope>
</reference>
<feature type="domain" description="Histone deacetylase" evidence="1">
    <location>
        <begin position="20"/>
        <end position="300"/>
    </location>
</feature>
<dbReference type="GO" id="GO:0004407">
    <property type="term" value="F:histone deacetylase activity"/>
    <property type="evidence" value="ECO:0007669"/>
    <property type="project" value="TreeGrafter"/>
</dbReference>
<evidence type="ECO:0000259" key="1">
    <source>
        <dbReference type="Pfam" id="PF00850"/>
    </source>
</evidence>
<accession>A0A6J7ATL9</accession>
<dbReference type="CDD" id="cd09992">
    <property type="entry name" value="HDAC_classII"/>
    <property type="match status" value="1"/>
</dbReference>
<dbReference type="EMBL" id="CAFBMH010000071">
    <property type="protein sequence ID" value="CAB4916123.1"/>
    <property type="molecule type" value="Genomic_DNA"/>
</dbReference>
<organism evidence="3">
    <name type="scientific">freshwater metagenome</name>
    <dbReference type="NCBI Taxonomy" id="449393"/>
    <lineage>
        <taxon>unclassified sequences</taxon>
        <taxon>metagenomes</taxon>
        <taxon>ecological metagenomes</taxon>
    </lineage>
</organism>
<gene>
    <name evidence="2" type="ORF">UFOPK2754_00949</name>
    <name evidence="3" type="ORF">UFOPK3139_02735</name>
    <name evidence="4" type="ORF">UFOPK3543_01822</name>
</gene>